<evidence type="ECO:0000259" key="9">
    <source>
        <dbReference type="PROSITE" id="PS50112"/>
    </source>
</evidence>
<dbReference type="InterPro" id="IPR000700">
    <property type="entry name" value="PAS-assoc_C"/>
</dbReference>
<evidence type="ECO:0000256" key="3">
    <source>
        <dbReference type="ARBA" id="ARBA00022553"/>
    </source>
</evidence>
<dbReference type="SUPFAM" id="SSF55874">
    <property type="entry name" value="ATPase domain of HSP90 chaperone/DNA topoisomerase II/histidine kinase"/>
    <property type="match status" value="1"/>
</dbReference>
<dbReference type="EMBL" id="AP025030">
    <property type="protein sequence ID" value="BDA80946.1"/>
    <property type="molecule type" value="Genomic_DNA"/>
</dbReference>
<dbReference type="SUPFAM" id="SSF47384">
    <property type="entry name" value="Homodimeric domain of signal transducing histidine kinase"/>
    <property type="match status" value="1"/>
</dbReference>
<dbReference type="InterPro" id="IPR004358">
    <property type="entry name" value="Sig_transdc_His_kin-like_C"/>
</dbReference>
<evidence type="ECO:0000256" key="7">
    <source>
        <dbReference type="SAM" id="Phobius"/>
    </source>
</evidence>
<dbReference type="CDD" id="cd00130">
    <property type="entry name" value="PAS"/>
    <property type="match status" value="1"/>
</dbReference>
<dbReference type="SMART" id="SM00387">
    <property type="entry name" value="HATPase_c"/>
    <property type="match status" value="1"/>
</dbReference>
<evidence type="ECO:0000256" key="4">
    <source>
        <dbReference type="ARBA" id="ARBA00022679"/>
    </source>
</evidence>
<dbReference type="InterPro" id="IPR003594">
    <property type="entry name" value="HATPase_dom"/>
</dbReference>
<evidence type="ECO:0000259" key="10">
    <source>
        <dbReference type="PROSITE" id="PS50113"/>
    </source>
</evidence>
<dbReference type="SMART" id="SM00388">
    <property type="entry name" value="HisKA"/>
    <property type="match status" value="1"/>
</dbReference>
<evidence type="ECO:0000256" key="6">
    <source>
        <dbReference type="ARBA" id="ARBA00023012"/>
    </source>
</evidence>
<dbReference type="Proteomes" id="UP000245263">
    <property type="component" value="Plasmid pE30-1"/>
</dbReference>
<keyword evidence="5" id="KW-0418">Kinase</keyword>
<dbReference type="InterPro" id="IPR035965">
    <property type="entry name" value="PAS-like_dom_sf"/>
</dbReference>
<dbReference type="Pfam" id="PF02518">
    <property type="entry name" value="HATPase_c"/>
    <property type="match status" value="1"/>
</dbReference>
<dbReference type="Gene3D" id="3.30.565.10">
    <property type="entry name" value="Histidine kinase-like ATPase, C-terminal domain"/>
    <property type="match status" value="1"/>
</dbReference>
<dbReference type="SUPFAM" id="SSF55785">
    <property type="entry name" value="PYP-like sensor domain (PAS domain)"/>
    <property type="match status" value="1"/>
</dbReference>
<dbReference type="PANTHER" id="PTHR43711">
    <property type="entry name" value="TWO-COMPONENT HISTIDINE KINASE"/>
    <property type="match status" value="1"/>
</dbReference>
<feature type="transmembrane region" description="Helical" evidence="7">
    <location>
        <begin position="63"/>
        <end position="82"/>
    </location>
</feature>
<accession>A0ABN6KNQ0</accession>
<dbReference type="PANTHER" id="PTHR43711:SF1">
    <property type="entry name" value="HISTIDINE KINASE 1"/>
    <property type="match status" value="1"/>
</dbReference>
<feature type="transmembrane region" description="Helical" evidence="7">
    <location>
        <begin position="153"/>
        <end position="173"/>
    </location>
</feature>
<feature type="transmembrane region" description="Helical" evidence="7">
    <location>
        <begin position="120"/>
        <end position="141"/>
    </location>
</feature>
<gene>
    <name evidence="11" type="ORF">LPTSP3_g38760</name>
</gene>
<dbReference type="PROSITE" id="PS50113">
    <property type="entry name" value="PAC"/>
    <property type="match status" value="1"/>
</dbReference>
<dbReference type="CDD" id="cd00082">
    <property type="entry name" value="HisKA"/>
    <property type="match status" value="1"/>
</dbReference>
<dbReference type="Gene3D" id="3.30.450.20">
    <property type="entry name" value="PAS domain"/>
    <property type="match status" value="1"/>
</dbReference>
<dbReference type="RefSeq" id="WP_109022519.1">
    <property type="nucleotide sequence ID" value="NZ_AP025030.1"/>
</dbReference>
<feature type="domain" description="PAS" evidence="9">
    <location>
        <begin position="224"/>
        <end position="295"/>
    </location>
</feature>
<feature type="transmembrane region" description="Helical" evidence="7">
    <location>
        <begin position="6"/>
        <end position="27"/>
    </location>
</feature>
<dbReference type="InterPro" id="IPR036890">
    <property type="entry name" value="HATPase_C_sf"/>
</dbReference>
<keyword evidence="7" id="KW-0812">Transmembrane</keyword>
<dbReference type="InterPro" id="IPR050736">
    <property type="entry name" value="Sensor_HK_Regulatory"/>
</dbReference>
<feature type="domain" description="PAC" evidence="10">
    <location>
        <begin position="305"/>
        <end position="356"/>
    </location>
</feature>
<keyword evidence="7" id="KW-0472">Membrane</keyword>
<dbReference type="NCBIfam" id="TIGR00229">
    <property type="entry name" value="sensory_box"/>
    <property type="match status" value="1"/>
</dbReference>
<evidence type="ECO:0000256" key="5">
    <source>
        <dbReference type="ARBA" id="ARBA00022777"/>
    </source>
</evidence>
<dbReference type="InterPro" id="IPR003661">
    <property type="entry name" value="HisK_dim/P_dom"/>
</dbReference>
<sequence>MNIDPKTIIIINLIGSFCTGLGLYFASRGQLGRLKEVRNWAFATLIQCAGWLVYGVLRNILPYHLSLIVGNLLLTFSLLYYYNIILVFFRKKSIWKISFVILLFELIALLLLVIDDSPQSYKVSLVSLIGCVPLLGSAYEIFKTKAHRSKSNVYTGVLFSILGSFLIFRSIYYLTGDIKPDESIFWKSAIQDITFLLFYLMSVMLTFGFILMCIDRFVNEQINDEKKYRLLAENSSDVIWVYNLNLRRLTYISPSVYQLRGFTVEEAIKETIEIGLTKESAERIKSILQERIEKFESEGFVSSSYLDEFQQPCKDGRIIWVEAVTSIRKAEDGSLEVLGVSRNIDKRKKAEQEIQTYLSELKELNSTKDKFLSIIAHDLKGPVGGMNTFIKIILEELEVQPLKKTREELLLLEESTKDVLSLLENLLTWARAQQKGGLNFEPELQSLYATVATCLQVFTSIAENKKITLENKILANEVVFADEKMLQTIIRNILGNSIKYSKENGNVTISARNFYEFTEICIKDNGIGMSEKTASKLFRLDAKQASLPGTKGERGTGLGLILCKELIDKHGGRIRVESEEGRGSAFYFTLPKNRN</sequence>
<feature type="domain" description="Histidine kinase" evidence="8">
    <location>
        <begin position="374"/>
        <end position="594"/>
    </location>
</feature>
<evidence type="ECO:0000313" key="12">
    <source>
        <dbReference type="Proteomes" id="UP000245263"/>
    </source>
</evidence>
<dbReference type="InterPro" id="IPR000014">
    <property type="entry name" value="PAS"/>
</dbReference>
<geneLocation type="plasmid" evidence="11 12">
    <name>pE30-1</name>
</geneLocation>
<dbReference type="EC" id="2.7.13.3" evidence="2"/>
<keyword evidence="12" id="KW-1185">Reference proteome</keyword>
<reference evidence="11 12" key="1">
    <citation type="submission" date="2021-08" db="EMBL/GenBank/DDBJ databases">
        <title>Complete genome sequence of Leptospira kobayashii strain E30.</title>
        <authorList>
            <person name="Nakao R."/>
            <person name="Nakamura S."/>
            <person name="Masuzawa T."/>
            <person name="Koizumi N."/>
        </authorList>
    </citation>
    <scope>NUCLEOTIDE SEQUENCE [LARGE SCALE GENOMIC DNA]</scope>
    <source>
        <strain evidence="11 12">E30</strain>
        <plasmid evidence="11 12">pE30-1</plasmid>
    </source>
</reference>
<dbReference type="Pfam" id="PF00512">
    <property type="entry name" value="HisKA"/>
    <property type="match status" value="1"/>
</dbReference>
<dbReference type="InterPro" id="IPR036097">
    <property type="entry name" value="HisK_dim/P_sf"/>
</dbReference>
<dbReference type="PROSITE" id="PS50112">
    <property type="entry name" value="PAS"/>
    <property type="match status" value="1"/>
</dbReference>
<dbReference type="PROSITE" id="PS50109">
    <property type="entry name" value="HIS_KIN"/>
    <property type="match status" value="1"/>
</dbReference>
<keyword evidence="6" id="KW-0902">Two-component regulatory system</keyword>
<evidence type="ECO:0000256" key="2">
    <source>
        <dbReference type="ARBA" id="ARBA00012438"/>
    </source>
</evidence>
<evidence type="ECO:0000313" key="11">
    <source>
        <dbReference type="EMBL" id="BDA80946.1"/>
    </source>
</evidence>
<dbReference type="Gene3D" id="1.10.287.130">
    <property type="match status" value="1"/>
</dbReference>
<keyword evidence="7" id="KW-1133">Transmembrane helix</keyword>
<keyword evidence="3" id="KW-0597">Phosphoprotein</keyword>
<feature type="transmembrane region" description="Helical" evidence="7">
    <location>
        <begin position="39"/>
        <end position="57"/>
    </location>
</feature>
<feature type="transmembrane region" description="Helical" evidence="7">
    <location>
        <begin position="193"/>
        <end position="214"/>
    </location>
</feature>
<keyword evidence="11" id="KW-0614">Plasmid</keyword>
<protein>
    <recommendedName>
        <fullName evidence="2">histidine kinase</fullName>
        <ecNumber evidence="2">2.7.13.3</ecNumber>
    </recommendedName>
</protein>
<feature type="transmembrane region" description="Helical" evidence="7">
    <location>
        <begin position="94"/>
        <end position="114"/>
    </location>
</feature>
<evidence type="ECO:0000259" key="8">
    <source>
        <dbReference type="PROSITE" id="PS50109"/>
    </source>
</evidence>
<dbReference type="InterPro" id="IPR005467">
    <property type="entry name" value="His_kinase_dom"/>
</dbReference>
<keyword evidence="4" id="KW-0808">Transferase</keyword>
<evidence type="ECO:0000256" key="1">
    <source>
        <dbReference type="ARBA" id="ARBA00000085"/>
    </source>
</evidence>
<proteinExistence type="predicted"/>
<organism evidence="11 12">
    <name type="scientific">Leptospira kobayashii</name>
    <dbReference type="NCBI Taxonomy" id="1917830"/>
    <lineage>
        <taxon>Bacteria</taxon>
        <taxon>Pseudomonadati</taxon>
        <taxon>Spirochaetota</taxon>
        <taxon>Spirochaetia</taxon>
        <taxon>Leptospirales</taxon>
        <taxon>Leptospiraceae</taxon>
        <taxon>Leptospira</taxon>
    </lineage>
</organism>
<name>A0ABN6KNQ0_9LEPT</name>
<dbReference type="PRINTS" id="PR00344">
    <property type="entry name" value="BCTRLSENSOR"/>
</dbReference>
<comment type="catalytic activity">
    <reaction evidence="1">
        <text>ATP + protein L-histidine = ADP + protein N-phospho-L-histidine.</text>
        <dbReference type="EC" id="2.7.13.3"/>
    </reaction>
</comment>